<gene>
    <name evidence="1" type="ORF">FRX48_09306</name>
</gene>
<dbReference type="AlphaFoldDB" id="A0A5M8PDK6"/>
<accession>A0A5M8PDK6</accession>
<dbReference type="Proteomes" id="UP000324767">
    <property type="component" value="Unassembled WGS sequence"/>
</dbReference>
<dbReference type="EMBL" id="VXIT01000021">
    <property type="protein sequence ID" value="KAA6407008.1"/>
    <property type="molecule type" value="Genomic_DNA"/>
</dbReference>
<name>A0A5M8PDK6_9LECA</name>
<proteinExistence type="predicted"/>
<evidence type="ECO:0000313" key="2">
    <source>
        <dbReference type="Proteomes" id="UP000324767"/>
    </source>
</evidence>
<evidence type="ECO:0000313" key="1">
    <source>
        <dbReference type="EMBL" id="KAA6407008.1"/>
    </source>
</evidence>
<reference evidence="1 2" key="1">
    <citation type="submission" date="2019-09" db="EMBL/GenBank/DDBJ databases">
        <title>The hologenome of the rock-dwelling lichen Lasallia pustulata.</title>
        <authorList>
            <person name="Greshake Tzovaras B."/>
            <person name="Segers F."/>
            <person name="Bicker A."/>
            <person name="Dal Grande F."/>
            <person name="Otte J."/>
            <person name="Hankeln T."/>
            <person name="Schmitt I."/>
            <person name="Ebersberger I."/>
        </authorList>
    </citation>
    <scope>NUCLEOTIDE SEQUENCE [LARGE SCALE GENOMIC DNA]</scope>
    <source>
        <strain evidence="1">A1-1</strain>
    </source>
</reference>
<comment type="caution">
    <text evidence="1">The sequence shown here is derived from an EMBL/GenBank/DDBJ whole genome shotgun (WGS) entry which is preliminary data.</text>
</comment>
<sequence>METENSFRSPLLRASVRIHCTVVTAPGGLYYKSAHNIGPITILETKGVMHGRLVTLLLGEGSQGNLFCLINLAILLKIKLYLAVHLLNPA</sequence>
<organism evidence="1 2">
    <name type="scientific">Lasallia pustulata</name>
    <dbReference type="NCBI Taxonomy" id="136370"/>
    <lineage>
        <taxon>Eukaryota</taxon>
        <taxon>Fungi</taxon>
        <taxon>Dikarya</taxon>
        <taxon>Ascomycota</taxon>
        <taxon>Pezizomycotina</taxon>
        <taxon>Lecanoromycetes</taxon>
        <taxon>OSLEUM clade</taxon>
        <taxon>Umbilicariomycetidae</taxon>
        <taxon>Umbilicariales</taxon>
        <taxon>Umbilicariaceae</taxon>
        <taxon>Lasallia</taxon>
    </lineage>
</organism>
<protein>
    <submittedName>
        <fullName evidence="1">Uncharacterized protein</fullName>
    </submittedName>
</protein>